<dbReference type="Pfam" id="PF13577">
    <property type="entry name" value="SnoaL_4"/>
    <property type="match status" value="1"/>
</dbReference>
<dbReference type="Gene3D" id="3.10.450.50">
    <property type="match status" value="1"/>
</dbReference>
<evidence type="ECO:0000313" key="3">
    <source>
        <dbReference type="Proteomes" id="UP000706039"/>
    </source>
</evidence>
<reference evidence="2 3" key="1">
    <citation type="submission" date="2021-08" db="EMBL/GenBank/DDBJ databases">
        <authorList>
            <person name="Tuo L."/>
        </authorList>
    </citation>
    <scope>NUCLEOTIDE SEQUENCE [LARGE SCALE GENOMIC DNA]</scope>
    <source>
        <strain evidence="2 3">JCM 31229</strain>
    </source>
</reference>
<dbReference type="InterPro" id="IPR032710">
    <property type="entry name" value="NTF2-like_dom_sf"/>
</dbReference>
<dbReference type="InterPro" id="IPR037401">
    <property type="entry name" value="SnoaL-like"/>
</dbReference>
<organism evidence="2 3">
    <name type="scientific">Sphingomonas colocasiae</name>
    <dbReference type="NCBI Taxonomy" id="1848973"/>
    <lineage>
        <taxon>Bacteria</taxon>
        <taxon>Pseudomonadati</taxon>
        <taxon>Pseudomonadota</taxon>
        <taxon>Alphaproteobacteria</taxon>
        <taxon>Sphingomonadales</taxon>
        <taxon>Sphingomonadaceae</taxon>
        <taxon>Sphingomonas</taxon>
    </lineage>
</organism>
<evidence type="ECO:0000259" key="1">
    <source>
        <dbReference type="Pfam" id="PF13577"/>
    </source>
</evidence>
<name>A0ABS7PQZ5_9SPHN</name>
<accession>A0ABS7PQZ5</accession>
<protein>
    <submittedName>
        <fullName evidence="2">Nuclear transport factor 2 family protein</fullName>
    </submittedName>
</protein>
<dbReference type="Proteomes" id="UP000706039">
    <property type="component" value="Unassembled WGS sequence"/>
</dbReference>
<keyword evidence="3" id="KW-1185">Reference proteome</keyword>
<proteinExistence type="predicted"/>
<comment type="caution">
    <text evidence="2">The sequence shown here is derived from an EMBL/GenBank/DDBJ whole genome shotgun (WGS) entry which is preliminary data.</text>
</comment>
<evidence type="ECO:0000313" key="2">
    <source>
        <dbReference type="EMBL" id="MBY8823693.1"/>
    </source>
</evidence>
<sequence>MSQTDELARLSARLDTLEAESAVRRVMAAYFRICDRLGPDTDLEALGELFTRDAVWQGKGRYQAAFGGYRGRAAIVEMIAGYCAPVPHFRMTGHFFSAEAIEVAGETATGRWMMLQCSTYHDDSADLRSAALTVGFAREDGRWRIADFRTENIFSRRVDHWSDAETIPVPAAQQGGQQ</sequence>
<dbReference type="RefSeq" id="WP_222990804.1">
    <property type="nucleotide sequence ID" value="NZ_JAINVV010000007.1"/>
</dbReference>
<gene>
    <name evidence="2" type="ORF">K7G82_15415</name>
</gene>
<dbReference type="EMBL" id="JAINVV010000007">
    <property type="protein sequence ID" value="MBY8823693.1"/>
    <property type="molecule type" value="Genomic_DNA"/>
</dbReference>
<feature type="domain" description="SnoaL-like" evidence="1">
    <location>
        <begin position="16"/>
        <end position="148"/>
    </location>
</feature>
<dbReference type="SUPFAM" id="SSF54427">
    <property type="entry name" value="NTF2-like"/>
    <property type="match status" value="1"/>
</dbReference>